<dbReference type="GO" id="GO:0016887">
    <property type="term" value="F:ATP hydrolysis activity"/>
    <property type="evidence" value="ECO:0007669"/>
    <property type="project" value="InterPro"/>
</dbReference>
<protein>
    <submittedName>
        <fullName evidence="2">Excinuclease ABC subunit A</fullName>
    </submittedName>
</protein>
<dbReference type="Gene3D" id="3.40.50.300">
    <property type="entry name" value="P-loop containing nucleotide triphosphate hydrolases"/>
    <property type="match status" value="1"/>
</dbReference>
<dbReference type="InterPro" id="IPR003959">
    <property type="entry name" value="ATPase_AAA_core"/>
</dbReference>
<dbReference type="PANTHER" id="PTHR43581">
    <property type="entry name" value="ATP/GTP PHOSPHATASE"/>
    <property type="match status" value="1"/>
</dbReference>
<reference evidence="2 3" key="1">
    <citation type="submission" date="2015-12" db="EMBL/GenBank/DDBJ databases">
        <title>Genome sequence of the marine Rhodobacteraceae strain O3.65, Candidatus Tritonibacter horizontis.</title>
        <authorList>
            <person name="Poehlein A."/>
            <person name="Giebel H.A."/>
            <person name="Voget S."/>
            <person name="Brinkhoff T."/>
        </authorList>
    </citation>
    <scope>NUCLEOTIDE SEQUENCE [LARGE SCALE GENOMIC DNA]</scope>
    <source>
        <strain evidence="2 3">O3.65</strain>
    </source>
</reference>
<comment type="caution">
    <text evidence="2">The sequence shown here is derived from an EMBL/GenBank/DDBJ whole genome shotgun (WGS) entry which is preliminary data.</text>
</comment>
<accession>A0A132BZK1</accession>
<proteinExistence type="predicted"/>
<dbReference type="AlphaFoldDB" id="A0A132BZK1"/>
<name>A0A132BZK1_9RHOB</name>
<sequence length="458" mass="51053">MYGQMINILGFDQGISALRRLNDAVVLRLEGNQEALIHLTYGEEFSIGVLRYGGAYSALRRGARHFTPHPRPAVEDSAQELEFVTKLPNSENEIAVGFDFTTKPVFRDRIAVLVGQNGTGKTQFLKSMVDGLINSSGAADQKTIPRFTRPTNIHRALVFSSVPTDPFPRRIGAWEGIDYDYFPLNTSTNDGSETLLESLVALRFEANDISFSDGEERERLDILFDVLTGIGLKRLCLPLRKRQEKDDLPGVIEIEGNSYLPVKRTLNEQNTLAAYQQIEWKGTPTVMDEAKVPRELSSGEVAMLRFTAQSIAAIETGSLLLLDEPETHLHPKYVSDLIEVLYSLLEATKSIAIIATHSAYIVREASRENVKVLSLKDGILSFDTPRMQTFGASIDTISQFAFGDTNEQHHFQKVLVDWAKSVEPDIGLDGIIEEFGEHLNSESLSFIARSLNETTEKD</sequence>
<dbReference type="EMBL" id="LPUY01000052">
    <property type="protein sequence ID" value="KUP93482.1"/>
    <property type="molecule type" value="Genomic_DNA"/>
</dbReference>
<dbReference type="PANTHER" id="PTHR43581:SF2">
    <property type="entry name" value="EXCINUCLEASE ATPASE SUBUNIT"/>
    <property type="match status" value="1"/>
</dbReference>
<dbReference type="GO" id="GO:0005524">
    <property type="term" value="F:ATP binding"/>
    <property type="evidence" value="ECO:0007669"/>
    <property type="project" value="InterPro"/>
</dbReference>
<dbReference type="InterPro" id="IPR051396">
    <property type="entry name" value="Bact_Antivir_Def_Nuclease"/>
</dbReference>
<dbReference type="Pfam" id="PF13304">
    <property type="entry name" value="AAA_21"/>
    <property type="match status" value="1"/>
</dbReference>
<dbReference type="Proteomes" id="UP000068382">
    <property type="component" value="Unassembled WGS sequence"/>
</dbReference>
<feature type="domain" description="ATPase AAA-type core" evidence="1">
    <location>
        <begin position="293"/>
        <end position="362"/>
    </location>
</feature>
<dbReference type="InterPro" id="IPR027417">
    <property type="entry name" value="P-loop_NTPase"/>
</dbReference>
<evidence type="ECO:0000259" key="1">
    <source>
        <dbReference type="Pfam" id="PF13304"/>
    </source>
</evidence>
<organism evidence="2 3">
    <name type="scientific">Tritonibacter horizontis</name>
    <dbReference type="NCBI Taxonomy" id="1768241"/>
    <lineage>
        <taxon>Bacteria</taxon>
        <taxon>Pseudomonadati</taxon>
        <taxon>Pseudomonadota</taxon>
        <taxon>Alphaproteobacteria</taxon>
        <taxon>Rhodobacterales</taxon>
        <taxon>Paracoccaceae</taxon>
        <taxon>Tritonibacter</taxon>
    </lineage>
</organism>
<gene>
    <name evidence="2" type="ORF">TRIHO_16920</name>
</gene>
<dbReference type="SUPFAM" id="SSF52540">
    <property type="entry name" value="P-loop containing nucleoside triphosphate hydrolases"/>
    <property type="match status" value="1"/>
</dbReference>
<keyword evidence="3" id="KW-1185">Reference proteome</keyword>
<evidence type="ECO:0000313" key="2">
    <source>
        <dbReference type="EMBL" id="KUP93482.1"/>
    </source>
</evidence>
<evidence type="ECO:0000313" key="3">
    <source>
        <dbReference type="Proteomes" id="UP000068382"/>
    </source>
</evidence>